<organism evidence="1 2">
    <name type="scientific">Caerostris extrusa</name>
    <name type="common">Bark spider</name>
    <name type="synonym">Caerostris bankana</name>
    <dbReference type="NCBI Taxonomy" id="172846"/>
    <lineage>
        <taxon>Eukaryota</taxon>
        <taxon>Metazoa</taxon>
        <taxon>Ecdysozoa</taxon>
        <taxon>Arthropoda</taxon>
        <taxon>Chelicerata</taxon>
        <taxon>Arachnida</taxon>
        <taxon>Araneae</taxon>
        <taxon>Araneomorphae</taxon>
        <taxon>Entelegynae</taxon>
        <taxon>Araneoidea</taxon>
        <taxon>Araneidae</taxon>
        <taxon>Caerostris</taxon>
    </lineage>
</organism>
<protein>
    <submittedName>
        <fullName evidence="1">Uncharacterized protein</fullName>
    </submittedName>
</protein>
<comment type="caution">
    <text evidence="1">The sequence shown here is derived from an EMBL/GenBank/DDBJ whole genome shotgun (WGS) entry which is preliminary data.</text>
</comment>
<keyword evidence="2" id="KW-1185">Reference proteome</keyword>
<dbReference type="AlphaFoldDB" id="A0AAV4UDB6"/>
<dbReference type="Proteomes" id="UP001054945">
    <property type="component" value="Unassembled WGS sequence"/>
</dbReference>
<name>A0AAV4UDB6_CAEEX</name>
<sequence>MNRNKVSLESIYLRNFALVNGFLIVSWNSFHQEKRAVIGRVEFPDFLKVGESQRERETSVLPVTTRNRTEVKITNGAFQETHPLSLLGFRGRCCQ</sequence>
<evidence type="ECO:0000313" key="2">
    <source>
        <dbReference type="Proteomes" id="UP001054945"/>
    </source>
</evidence>
<dbReference type="EMBL" id="BPLR01012681">
    <property type="protein sequence ID" value="GIY55818.1"/>
    <property type="molecule type" value="Genomic_DNA"/>
</dbReference>
<proteinExistence type="predicted"/>
<gene>
    <name evidence="1" type="ORF">CEXT_425581</name>
</gene>
<evidence type="ECO:0000313" key="1">
    <source>
        <dbReference type="EMBL" id="GIY55818.1"/>
    </source>
</evidence>
<accession>A0AAV4UDB6</accession>
<reference evidence="1 2" key="1">
    <citation type="submission" date="2021-06" db="EMBL/GenBank/DDBJ databases">
        <title>Caerostris extrusa draft genome.</title>
        <authorList>
            <person name="Kono N."/>
            <person name="Arakawa K."/>
        </authorList>
    </citation>
    <scope>NUCLEOTIDE SEQUENCE [LARGE SCALE GENOMIC DNA]</scope>
</reference>